<accession>B9WE73</accession>
<dbReference type="CDD" id="cd00171">
    <property type="entry name" value="Sec7"/>
    <property type="match status" value="1"/>
</dbReference>
<dbReference type="SMART" id="SM00222">
    <property type="entry name" value="Sec7"/>
    <property type="match status" value="1"/>
</dbReference>
<dbReference type="InterPro" id="IPR000904">
    <property type="entry name" value="Sec7_dom"/>
</dbReference>
<feature type="compositionally biased region" description="Polar residues" evidence="3">
    <location>
        <begin position="335"/>
        <end position="344"/>
    </location>
</feature>
<dbReference type="GO" id="GO:0005085">
    <property type="term" value="F:guanyl-nucleotide exchange factor activity"/>
    <property type="evidence" value="ECO:0007669"/>
    <property type="project" value="InterPro"/>
</dbReference>
<reference evidence="6 7" key="1">
    <citation type="journal article" date="2009" name="Genome Res.">
        <title>Comparative genomics of the fungal pathogens Candida dubliniensis and Candida albicans.</title>
        <authorList>
            <person name="Jackson A.P."/>
            <person name="Gamble J.A."/>
            <person name="Yeomans T."/>
            <person name="Moran G.P."/>
            <person name="Saunders D."/>
            <person name="Harris D."/>
            <person name="Aslett M."/>
            <person name="Barrell J.F."/>
            <person name="Butler G."/>
            <person name="Citiulo F."/>
            <person name="Coleman D.C."/>
            <person name="de Groot P.W.J."/>
            <person name="Goodwin T.J."/>
            <person name="Quail M.A."/>
            <person name="McQuillan J."/>
            <person name="Munro C.A."/>
            <person name="Pain A."/>
            <person name="Poulter R.T."/>
            <person name="Rajandream M.A."/>
            <person name="Renauld H."/>
            <person name="Spiering M.J."/>
            <person name="Tivey A."/>
            <person name="Gow N.A.R."/>
            <person name="Barrell B."/>
            <person name="Sullivan D.J."/>
            <person name="Berriman M."/>
        </authorList>
    </citation>
    <scope>NUCLEOTIDE SEQUENCE [LARGE SCALE GENOMIC DNA]</scope>
    <source>
        <strain evidence="7">CD36 / ATCC MYA-646 / CBS 7987 / NCPF 3949 / NRRL Y-17841</strain>
    </source>
</reference>
<dbReference type="OrthoDB" id="18431at2759"/>
<keyword evidence="7" id="KW-1185">Reference proteome</keyword>
<dbReference type="Gene3D" id="1.10.1000.11">
    <property type="entry name" value="Arf Nucleotide-binding Site Opener,domain 2"/>
    <property type="match status" value="1"/>
</dbReference>
<dbReference type="RefSeq" id="XP_002419390.1">
    <property type="nucleotide sequence ID" value="XM_002419345.1"/>
</dbReference>
<dbReference type="EMBL" id="FM992690">
    <property type="protein sequence ID" value="CAX42984.1"/>
    <property type="molecule type" value="Genomic_DNA"/>
</dbReference>
<feature type="domain" description="SEC7" evidence="4">
    <location>
        <begin position="711"/>
        <end position="899"/>
    </location>
</feature>
<dbReference type="Pfam" id="PF20252">
    <property type="entry name" value="BIG2_C"/>
    <property type="match status" value="1"/>
</dbReference>
<dbReference type="InterPro" id="IPR032691">
    <property type="entry name" value="Mon2/Sec7/BIG1-like_HUS"/>
</dbReference>
<dbReference type="CGD" id="CAL0000169952">
    <property type="gene designation" value="Cd36_84790"/>
</dbReference>
<dbReference type="SUPFAM" id="SSF48425">
    <property type="entry name" value="Sec7 domain"/>
    <property type="match status" value="1"/>
</dbReference>
<feature type="compositionally biased region" description="Polar residues" evidence="3">
    <location>
        <begin position="685"/>
        <end position="714"/>
    </location>
</feature>
<feature type="compositionally biased region" description="Polar residues" evidence="3">
    <location>
        <begin position="17"/>
        <end position="40"/>
    </location>
</feature>
<feature type="compositionally biased region" description="Acidic residues" evidence="3">
    <location>
        <begin position="345"/>
        <end position="355"/>
    </location>
</feature>
<dbReference type="eggNOG" id="KOG0929">
    <property type="taxonomic scope" value="Eukaryota"/>
</dbReference>
<evidence type="ECO:0000313" key="5">
    <source>
        <dbReference type="CGD" id="CAL0000169952"/>
    </source>
</evidence>
<dbReference type="GeneID" id="8046621"/>
<proteinExistence type="predicted"/>
<dbReference type="Pfam" id="PF12783">
    <property type="entry name" value="Sec7-like_HUS"/>
    <property type="match status" value="1"/>
</dbReference>
<keyword evidence="1" id="KW-0963">Cytoplasm</keyword>
<dbReference type="VEuPathDB" id="FungiDB:CD36_84790"/>
<gene>
    <name evidence="5" type="ordered locus">Cd36_84790</name>
    <name evidence="6" type="ORF">CD36_84790</name>
</gene>
<dbReference type="InterPro" id="IPR016024">
    <property type="entry name" value="ARM-type_fold"/>
</dbReference>
<dbReference type="Proteomes" id="UP000002605">
    <property type="component" value="Chromosome 3"/>
</dbReference>
<feature type="region of interest" description="Disordered" evidence="3">
    <location>
        <begin position="1593"/>
        <end position="1617"/>
    </location>
</feature>
<feature type="region of interest" description="Disordered" evidence="3">
    <location>
        <begin position="1"/>
        <end position="118"/>
    </location>
</feature>
<dbReference type="InterPro" id="IPR046455">
    <property type="entry name" value="Sec7/BIG1-like_C"/>
</dbReference>
<dbReference type="FunFam" id="1.10.220.20:FF:000002">
    <property type="entry name" value="Brefeldin A-inhibited guanine nucleotide-exchange protein 1"/>
    <property type="match status" value="1"/>
</dbReference>
<dbReference type="PANTHER" id="PTHR10663">
    <property type="entry name" value="GUANYL-NUCLEOTIDE EXCHANGE FACTOR"/>
    <property type="match status" value="1"/>
</dbReference>
<feature type="compositionally biased region" description="Polar residues" evidence="3">
    <location>
        <begin position="105"/>
        <end position="114"/>
    </location>
</feature>
<feature type="region of interest" description="Disordered" evidence="3">
    <location>
        <begin position="681"/>
        <end position="716"/>
    </location>
</feature>
<dbReference type="SUPFAM" id="SSF48371">
    <property type="entry name" value="ARM repeat"/>
    <property type="match status" value="1"/>
</dbReference>
<dbReference type="InterPro" id="IPR023394">
    <property type="entry name" value="Sec7_C_sf"/>
</dbReference>
<organism evidence="6 7">
    <name type="scientific">Candida dubliniensis (strain CD36 / ATCC MYA-646 / CBS 7987 / NCPF 3949 / NRRL Y-17841)</name>
    <name type="common">Yeast</name>
    <dbReference type="NCBI Taxonomy" id="573826"/>
    <lineage>
        <taxon>Eukaryota</taxon>
        <taxon>Fungi</taxon>
        <taxon>Dikarya</taxon>
        <taxon>Ascomycota</taxon>
        <taxon>Saccharomycotina</taxon>
        <taxon>Pichiomycetes</taxon>
        <taxon>Debaryomycetaceae</taxon>
        <taxon>Candida/Lodderomyces clade</taxon>
        <taxon>Candida</taxon>
    </lineage>
</organism>
<dbReference type="KEGG" id="cdu:CD36_84790"/>
<dbReference type="Pfam" id="PF01369">
    <property type="entry name" value="Sec7"/>
    <property type="match status" value="1"/>
</dbReference>
<dbReference type="GO" id="GO:0030663">
    <property type="term" value="C:COPI-coated vesicle membrane"/>
    <property type="evidence" value="ECO:0007669"/>
    <property type="project" value="UniProtKB-SubCell"/>
</dbReference>
<evidence type="ECO:0000313" key="7">
    <source>
        <dbReference type="Proteomes" id="UP000002605"/>
    </source>
</evidence>
<evidence type="ECO:0000313" key="6">
    <source>
        <dbReference type="EMBL" id="CAX42984.1"/>
    </source>
</evidence>
<dbReference type="InterPro" id="IPR035999">
    <property type="entry name" value="Sec7_dom_sf"/>
</dbReference>
<feature type="region of interest" description="Disordered" evidence="3">
    <location>
        <begin position="330"/>
        <end position="355"/>
    </location>
</feature>
<evidence type="ECO:0000256" key="2">
    <source>
        <dbReference type="ARBA" id="ARBA00060451"/>
    </source>
</evidence>
<sequence length="1842" mass="209059">MSEQEEEASKPHEIETSLESIEKNGQNENTNTDNTSNGNKNPDDSSDPITEVELHQPDNEVQETTNIEDVKEDTVPTLDGNNSPKNTESDKSNTDTDNTSNANTKGTPKINNSPEAIPDTVVTPAEDVSVQSTPTANHIRQSSILSISSNATVDNAQIFKKTFDAILTSKEVKKDESFKNLIQTALDSLNDPESKNPQIIFNALKACCDTSSTNLKSKAIDLFAKLFDYAQFDDYLEQVKLTDDSVSVISACFEGEGTDPELEMQVVRALMHSILLMPCHGASLLQAVRQIYNVFIFSLTARNQAVAQGILTQVIGTIFQRVEESVKNKSKRNSTPRLISSSSDDNLEIEASGETEDQEKLTLKRLENLSDVINDNDRLNEANFATETDEDLAVKDAFLVFRAMCKLSIKSLDSATIDMKSHSVRSKLLSLHIVHTILKDHIDIFLSRDVIILSSNTNEHVRMVNAVRQYINLALSKNAASALAPVFELSLEIFWLIISNLRAEFKREIPVFWDEIYFPVAEMKTSSAHQKRYLLSIIERLCNDSRCIIEFYLNYDCDSNMPNICEKLIDYLTKLSLQRVEVTPQQKYAYRENRRNGISVYDINKISNLTSKTMSSRPPEPEIYSQFPLEYALKMTSIGCAVAFLRSLYSWAQRGLTNANSKSFTIDNNDNNKSLLSLRNRSDSTNTSISASRNHSFVNGDSLTESDNPQQFENQKQRKKAYLEGVRQFNQKAKKGLRYFIDNGFITSDDPNDIAKFLLTTDGLDKATIGEYLGEGDEKNIAIMHAFVDEMEFEKTGFVDAMRRFLQSFRLPGEAQKIDRFMLKFAERYVLGNPDVFTNADAAYILAYSVIMLNTDLHSPQIKNRMTIDSFIMNNSGIDDGKDLPREFLEKIYDEILNDEIKLQSEQHAALLAGDLSVPASGQSIGFFGGRDVTREAYIHASKEMSTKTEKLMRNLGKKSKSDDSEGIFYAASNVLHVKSIFDTLWMSVLAALTPPFKEYDEEDVSRTCLEGIKLSIRIACMFGLDYAKTSFISALVQFQNLHNYEEMKQKNIDSIYIMLDLAVSEGDHLGRDAWVQILTSISQLERLQLIAQGVDQDSIPDVTIAKLVTRNSLETSRTSSSFFRSFSSSQTPAQTAASKFHNQQLSPEAASLLTKTELEVAIDKVFTNSANLSGESIVQFVRALSEVAQEEIDSSGQSTNPRTYSLQKVVDICYYNMSRIRLEWSQLWAAMGETFNAVGCHTNPAISFFALDSLRQLSMRFLEIEELAHFKFQKEFLKPFEYVILHNDSLEVKDMVLECINNMILARADKIKSGWKTIFGVCTAAAKENKESIVMKAYKMANWINKEYVEEVRLQDSFSDLVVCFTVMAKNEKFQRISLLSLDVLSRLIHEIAQYTVLNTGEDNKPIVPDIEKNEHLVKLWFPVLYGFHDIIMTGEELEVRSRALTNLFDVLMKYGQYFDFEFWKIICENLLFPIFHVLSNHWEIGLDDINDQLSVWLSTTLIQALKSMMTLFTHYFDALNSFLDGYLELIISCICQENDTIARIGRECLISLLIDNAQNFNYEHWGKVSDALSNLFELTTAKELFTSDPLRNRTAKDGEGGSSDIGGEEVEHRESKNPIIDDAEERLKKSKDKSSIVVKSVLQLLLIQSLSELFESDDFYENVPYHYLLKMAKLLFKSYNFAKKFNDDYDLRVRLWNAGVIERLPNLLKQESSSAAVFINITFRMYCDDDKTSPANKQSLLDYLVPLCNTIVERYSDLDETNQQRNISTWKPVIVEIYEGYVELDDDDFVKHCPVLYHLTLKLFTKSMSSELRLAIKAFLTRVGEEFVSISDNVKEKNRK</sequence>
<protein>
    <submittedName>
        <fullName evidence="6">Protein transport protein Sec7 homologue, putative</fullName>
    </submittedName>
</protein>
<dbReference type="PANTHER" id="PTHR10663:SF375">
    <property type="entry name" value="LD29171P"/>
    <property type="match status" value="1"/>
</dbReference>
<evidence type="ECO:0000256" key="1">
    <source>
        <dbReference type="ARBA" id="ARBA00022490"/>
    </source>
</evidence>
<dbReference type="Pfam" id="PF09324">
    <property type="entry name" value="Sec7-like_HDS"/>
    <property type="match status" value="1"/>
</dbReference>
<dbReference type="FunFam" id="1.10.1000.11:FF:000003">
    <property type="entry name" value="Brefeldin A-inhibited guanine nucleotide-exchange protein 1"/>
    <property type="match status" value="1"/>
</dbReference>
<dbReference type="GO" id="GO:0032012">
    <property type="term" value="P:regulation of ARF protein signal transduction"/>
    <property type="evidence" value="ECO:0007669"/>
    <property type="project" value="InterPro"/>
</dbReference>
<comment type="subcellular location">
    <subcellularLocation>
        <location evidence="2">Cytoplasmic vesicle</location>
        <location evidence="2">COPI-coated vesicle membrane</location>
    </subcellularLocation>
</comment>
<feature type="compositionally biased region" description="Low complexity" evidence="3">
    <location>
        <begin position="95"/>
        <end position="104"/>
    </location>
</feature>
<dbReference type="InterPro" id="IPR015403">
    <property type="entry name" value="Mon2/Sec7/BIG1-like_HDS"/>
</dbReference>
<dbReference type="PROSITE" id="PS50190">
    <property type="entry name" value="SEC7"/>
    <property type="match status" value="1"/>
</dbReference>
<evidence type="ECO:0000259" key="4">
    <source>
        <dbReference type="PROSITE" id="PS50190"/>
    </source>
</evidence>
<evidence type="ECO:0000256" key="3">
    <source>
        <dbReference type="SAM" id="MobiDB-lite"/>
    </source>
</evidence>
<dbReference type="Gene3D" id="1.10.220.20">
    <property type="match status" value="1"/>
</dbReference>
<name>B9WE73_CANDC</name>
<dbReference type="HOGENOM" id="CLU_000691_1_1_1"/>